<evidence type="ECO:0000313" key="8">
    <source>
        <dbReference type="Proteomes" id="UP000006813"/>
    </source>
</evidence>
<dbReference type="InterPro" id="IPR000504">
    <property type="entry name" value="RRM_dom"/>
</dbReference>
<evidence type="ECO:0000259" key="6">
    <source>
        <dbReference type="PROSITE" id="PS50102"/>
    </source>
</evidence>
<feature type="compositionally biased region" description="Low complexity" evidence="5">
    <location>
        <begin position="13"/>
        <end position="56"/>
    </location>
</feature>
<dbReference type="EMBL" id="JH172443">
    <property type="protein sequence ID" value="EHB14283.1"/>
    <property type="molecule type" value="Genomic_DNA"/>
</dbReference>
<feature type="compositionally biased region" description="Low complexity" evidence="5">
    <location>
        <begin position="78"/>
        <end position="119"/>
    </location>
</feature>
<feature type="compositionally biased region" description="Basic and acidic residues" evidence="5">
    <location>
        <begin position="351"/>
        <end position="370"/>
    </location>
</feature>
<reference evidence="7 8" key="1">
    <citation type="journal article" date="2011" name="Nature">
        <title>Genome sequencing reveals insights into physiology and longevity of the naked mole rat.</title>
        <authorList>
            <person name="Kim E.B."/>
            <person name="Fang X."/>
            <person name="Fushan A.A."/>
            <person name="Huang Z."/>
            <person name="Lobanov A.V."/>
            <person name="Han L."/>
            <person name="Marino S.M."/>
            <person name="Sun X."/>
            <person name="Turanov A.A."/>
            <person name="Yang P."/>
            <person name="Yim S.H."/>
            <person name="Zhao X."/>
            <person name="Kasaikina M.V."/>
            <person name="Stoletzki N."/>
            <person name="Peng C."/>
            <person name="Polak P."/>
            <person name="Xiong Z."/>
            <person name="Kiezun A."/>
            <person name="Zhu Y."/>
            <person name="Chen Y."/>
            <person name="Kryukov G.V."/>
            <person name="Zhang Q."/>
            <person name="Peshkin L."/>
            <person name="Yang L."/>
            <person name="Bronson R.T."/>
            <person name="Buffenstein R."/>
            <person name="Wang B."/>
            <person name="Han C."/>
            <person name="Li Q."/>
            <person name="Chen L."/>
            <person name="Zhao W."/>
            <person name="Sunyaev S.R."/>
            <person name="Park T.J."/>
            <person name="Zhang G."/>
            <person name="Wang J."/>
            <person name="Gladyshev V.N."/>
        </authorList>
    </citation>
    <scope>NUCLEOTIDE SEQUENCE [LARGE SCALE GENOMIC DNA]</scope>
</reference>
<accession>G5BYC2</accession>
<dbReference type="InterPro" id="IPR034870">
    <property type="entry name" value="TET_fam"/>
</dbReference>
<dbReference type="InterPro" id="IPR035979">
    <property type="entry name" value="RBD_domain_sf"/>
</dbReference>
<evidence type="ECO:0000256" key="2">
    <source>
        <dbReference type="ARBA" id="ARBA00022884"/>
    </source>
</evidence>
<feature type="compositionally biased region" description="Low complexity" evidence="5">
    <location>
        <begin position="127"/>
        <end position="158"/>
    </location>
</feature>
<dbReference type="GO" id="GO:0003723">
    <property type="term" value="F:RNA binding"/>
    <property type="evidence" value="ECO:0007669"/>
    <property type="project" value="UniProtKB-UniRule"/>
</dbReference>
<dbReference type="CDD" id="cd12535">
    <property type="entry name" value="RRM_FUS_TAF15"/>
    <property type="match status" value="1"/>
</dbReference>
<dbReference type="FunCoup" id="G5BYC2">
    <property type="interactions" value="2473"/>
</dbReference>
<feature type="compositionally biased region" description="Gly residues" evidence="5">
    <location>
        <begin position="371"/>
        <end position="385"/>
    </location>
</feature>
<feature type="compositionally biased region" description="Gly residues" evidence="5">
    <location>
        <begin position="159"/>
        <end position="170"/>
    </location>
</feature>
<dbReference type="InParanoid" id="G5BYC2"/>
<feature type="domain" description="RRM" evidence="6">
    <location>
        <begin position="271"/>
        <end position="350"/>
    </location>
</feature>
<name>G5BYC2_HETGA</name>
<dbReference type="SUPFAM" id="SSF54928">
    <property type="entry name" value="RNA-binding domain, RBD"/>
    <property type="match status" value="1"/>
</dbReference>
<keyword evidence="2 4" id="KW-0694">RNA-binding</keyword>
<feature type="compositionally biased region" description="Gly residues" evidence="5">
    <location>
        <begin position="192"/>
        <end position="215"/>
    </location>
</feature>
<feature type="region of interest" description="Disordered" evidence="5">
    <location>
        <begin position="351"/>
        <end position="386"/>
    </location>
</feature>
<evidence type="ECO:0000313" key="7">
    <source>
        <dbReference type="EMBL" id="EHB14283.1"/>
    </source>
</evidence>
<evidence type="ECO:0000256" key="5">
    <source>
        <dbReference type="SAM" id="MobiDB-lite"/>
    </source>
</evidence>
<sequence>MASNGSYGAYPTQPGQGYSQQSNQPYGQQSYSSYGQSADTSGYGQSSYSSSYGQSQNTGYGTQSAPQGYGSTGGYGSGQSSQSSYGQQSSYPGYGQQPTPSSTSGSYGSSSQSSSYGQPQSGGYGQQSGYSGQQQNYGQQQSSYNPPQGYGQQNQYNSGSGGGGGGGGSYGQDQSSMSGGGGGYGSQDQSGAGSGGYGGGAGPCGGRGRGGGGGYSRSSGGYEPRGRGGGRGGRGGMGAFTAAAVVAMNPEVAEVAVEAEAAWEQDNSDNNTIFVQGLGENVTIESVADYFKQIGIIKTNKKTGQPMINLYTDRETGKLKGEATVSFDDPPSAKAAIDWFDGGNYGDDRRGGRGGYDRGGYRGRGGDRGGFRGGRGGGDRGGFGPGKMDSSRCAGAVLRPLPCDLELRKPVRWRVPAAHCTLCASSSNCWGRPLVKVAFMGKQLNISARSDDSRRTQLPQQKTQLQEACERKEKSVGLLQHQLVEVEETVRQFRGAVGEQLGKMRLFLAALEGSLDREAERVRGEAGAALQRELAGLNSYLEQLREMEQVLEEVADKPQTEFLMEFSVQLQCEEMLEASFPSGPILCGEGKDTSLHLRTPRLQKILAESPPPARLDIQLPVISDDFKFQVWRKMFRALMPAPNPHMGDF</sequence>
<dbReference type="SMART" id="SM00360">
    <property type="entry name" value="RRM"/>
    <property type="match status" value="1"/>
</dbReference>
<dbReference type="Gene3D" id="3.30.70.330">
    <property type="match status" value="1"/>
</dbReference>
<keyword evidence="3" id="KW-0539">Nucleus</keyword>
<dbReference type="Pfam" id="PF00076">
    <property type="entry name" value="RRM_1"/>
    <property type="match status" value="1"/>
</dbReference>
<evidence type="ECO:0000256" key="3">
    <source>
        <dbReference type="ARBA" id="ARBA00023242"/>
    </source>
</evidence>
<organism evidence="7 8">
    <name type="scientific">Heterocephalus glaber</name>
    <name type="common">Naked mole rat</name>
    <dbReference type="NCBI Taxonomy" id="10181"/>
    <lineage>
        <taxon>Eukaryota</taxon>
        <taxon>Metazoa</taxon>
        <taxon>Chordata</taxon>
        <taxon>Craniata</taxon>
        <taxon>Vertebrata</taxon>
        <taxon>Euteleostomi</taxon>
        <taxon>Mammalia</taxon>
        <taxon>Eutheria</taxon>
        <taxon>Euarchontoglires</taxon>
        <taxon>Glires</taxon>
        <taxon>Rodentia</taxon>
        <taxon>Hystricomorpha</taxon>
        <taxon>Bathyergidae</taxon>
        <taxon>Heterocephalus</taxon>
    </lineage>
</organism>
<dbReference type="FunFam" id="3.30.70.330:FF:000127">
    <property type="entry name" value="RNA-binding protein EWS isoform 1"/>
    <property type="match status" value="1"/>
</dbReference>
<dbReference type="PROSITE" id="PS50102">
    <property type="entry name" value="RRM"/>
    <property type="match status" value="1"/>
</dbReference>
<evidence type="ECO:0000256" key="4">
    <source>
        <dbReference type="PROSITE-ProRule" id="PRU00176"/>
    </source>
</evidence>
<dbReference type="Proteomes" id="UP000006813">
    <property type="component" value="Unassembled WGS sequence"/>
</dbReference>
<protein>
    <submittedName>
        <fullName evidence="7">Tripartite motif-containing protein 72</fullName>
    </submittedName>
</protein>
<dbReference type="GO" id="GO:0005634">
    <property type="term" value="C:nucleus"/>
    <property type="evidence" value="ECO:0007669"/>
    <property type="project" value="UniProtKB-SubCell"/>
</dbReference>
<dbReference type="GO" id="GO:0006355">
    <property type="term" value="P:regulation of DNA-templated transcription"/>
    <property type="evidence" value="ECO:0007669"/>
    <property type="project" value="InterPro"/>
</dbReference>
<dbReference type="InterPro" id="IPR012677">
    <property type="entry name" value="Nucleotide-bd_a/b_plait_sf"/>
</dbReference>
<feature type="region of interest" description="Disordered" evidence="5">
    <location>
        <begin position="1"/>
        <end position="234"/>
    </location>
</feature>
<evidence type="ECO:0000256" key="1">
    <source>
        <dbReference type="ARBA" id="ARBA00004123"/>
    </source>
</evidence>
<dbReference type="AlphaFoldDB" id="G5BYC2"/>
<comment type="subcellular location">
    <subcellularLocation>
        <location evidence="1">Nucleus</location>
    </subcellularLocation>
</comment>
<proteinExistence type="predicted"/>
<gene>
    <name evidence="7" type="ORF">GW7_05122</name>
</gene>
<dbReference type="STRING" id="10181.G5BYC2"/>
<dbReference type="PANTHER" id="PTHR23238">
    <property type="entry name" value="RNA BINDING PROTEIN"/>
    <property type="match status" value="1"/>
</dbReference>